<dbReference type="Pfam" id="PF00445">
    <property type="entry name" value="Ribonuclease_T2"/>
    <property type="match status" value="1"/>
</dbReference>
<feature type="signal peptide" evidence="18">
    <location>
        <begin position="1"/>
        <end position="20"/>
    </location>
</feature>
<dbReference type="EMBL" id="MAVT02000435">
    <property type="protein sequence ID" value="POS75858.1"/>
    <property type="molecule type" value="Genomic_DNA"/>
</dbReference>
<evidence type="ECO:0000256" key="13">
    <source>
        <dbReference type="ARBA" id="ARBA00023239"/>
    </source>
</evidence>
<dbReference type="SUPFAM" id="SSF55895">
    <property type="entry name" value="Ribonuclease Rh-like"/>
    <property type="match status" value="1"/>
</dbReference>
<keyword evidence="8 18" id="KW-0732">Signal</keyword>
<evidence type="ECO:0000256" key="8">
    <source>
        <dbReference type="ARBA" id="ARBA00022729"/>
    </source>
</evidence>
<feature type="active site" evidence="16">
    <location>
        <position position="140"/>
    </location>
</feature>
<keyword evidence="7" id="KW-0540">Nuclease</keyword>
<comment type="similarity">
    <text evidence="3 17">Belongs to the RNase T2 family.</text>
</comment>
<sequence>MVIFALTVLASLAASPLVTATGTTGASIFNTRATCSGSVESCSSGANSADACCVNKPGGQFLMTQFWDTDPVTGPSNSWTIHGLWPDNCDGTYDSSCDSSRAYTNLTALIKTYGSQSLLDFMNNYWLSDSESPEKFWEHEWSKHGTCISTIEPSCYSDYQAGEEAVAFFQVVVNLFKSLDTYTVLSKAGIVPSNTATYTSSQITKAISASFGQDPVILCSGSTLYQIYYGFVTNGALADGAFVPTAINGQSSNCPSTGVKYLLKSGASATSSATKTSTATTTRTSAAPTATGTSVTGSGYWNAQYNGKAEGCLISAGTWYVGGTCATYKTTTTSNGFTMTSSKGNCGVVNGAISCGSGVTLSTFSVAGGLLAYNGQTEFYATAVPSGSTQASVFTASKTYSVTFQWQSI</sequence>
<keyword evidence="13" id="KW-0456">Lyase</keyword>
<evidence type="ECO:0000256" key="14">
    <source>
        <dbReference type="ARBA" id="ARBA00025494"/>
    </source>
</evidence>
<accession>A0A2P5I016</accession>
<evidence type="ECO:0000313" key="21">
    <source>
        <dbReference type="Proteomes" id="UP000094444"/>
    </source>
</evidence>
<keyword evidence="21" id="KW-1185">Reference proteome</keyword>
<dbReference type="InterPro" id="IPR018188">
    <property type="entry name" value="RNase_T2_His_AS_1"/>
</dbReference>
<keyword evidence="6" id="KW-0926">Vacuole</keyword>
<evidence type="ECO:0000256" key="9">
    <source>
        <dbReference type="ARBA" id="ARBA00022759"/>
    </source>
</evidence>
<evidence type="ECO:0000313" key="20">
    <source>
        <dbReference type="EMBL" id="POS75858.1"/>
    </source>
</evidence>
<dbReference type="Pfam" id="PF25488">
    <property type="entry name" value="RNaseT2L_C"/>
    <property type="match status" value="1"/>
</dbReference>
<dbReference type="AlphaFoldDB" id="A0A2P5I016"/>
<dbReference type="Proteomes" id="UP000094444">
    <property type="component" value="Unassembled WGS sequence"/>
</dbReference>
<evidence type="ECO:0000256" key="4">
    <source>
        <dbReference type="ARBA" id="ARBA00012571"/>
    </source>
</evidence>
<dbReference type="PROSITE" id="PS00531">
    <property type="entry name" value="RNASE_T2_2"/>
    <property type="match status" value="1"/>
</dbReference>
<evidence type="ECO:0000256" key="15">
    <source>
        <dbReference type="ARBA" id="ARBA00071169"/>
    </source>
</evidence>
<keyword evidence="5" id="KW-0963">Cytoplasm</keyword>
<evidence type="ECO:0000256" key="16">
    <source>
        <dbReference type="PIRSR" id="PIRSR633697-1"/>
    </source>
</evidence>
<evidence type="ECO:0000256" key="7">
    <source>
        <dbReference type="ARBA" id="ARBA00022722"/>
    </source>
</evidence>
<evidence type="ECO:0000256" key="6">
    <source>
        <dbReference type="ARBA" id="ARBA00022554"/>
    </source>
</evidence>
<comment type="subcellular location">
    <subcellularLocation>
        <location evidence="2">Cytoplasm</location>
    </subcellularLocation>
    <subcellularLocation>
        <location evidence="1">Vacuole lumen</location>
    </subcellularLocation>
</comment>
<keyword evidence="9" id="KW-0255">Endonuclease</keyword>
<dbReference type="OrthoDB" id="435754at2759"/>
<dbReference type="EC" id="4.6.1.19" evidence="4"/>
<feature type="active site" evidence="16">
    <location>
        <position position="82"/>
    </location>
</feature>
<dbReference type="GO" id="GO:0005775">
    <property type="term" value="C:vacuolar lumen"/>
    <property type="evidence" value="ECO:0007669"/>
    <property type="project" value="UniProtKB-SubCell"/>
</dbReference>
<dbReference type="InParanoid" id="A0A2P5I016"/>
<feature type="chain" id="PRO_5015166904" description="Ribonuclease T2-like" evidence="18">
    <location>
        <begin position="21"/>
        <end position="409"/>
    </location>
</feature>
<protein>
    <recommendedName>
        <fullName evidence="15">Ribonuclease T2-like</fullName>
        <ecNumber evidence="4">4.6.1.19</ecNumber>
    </recommendedName>
</protein>
<dbReference type="InterPro" id="IPR057328">
    <property type="entry name" value="RNaseT2L_C"/>
</dbReference>
<dbReference type="FunFam" id="3.90.730.10:FF:000004">
    <property type="entry name" value="Ribonuclease T2-like"/>
    <property type="match status" value="1"/>
</dbReference>
<evidence type="ECO:0000256" key="1">
    <source>
        <dbReference type="ARBA" id="ARBA00004410"/>
    </source>
</evidence>
<dbReference type="PANTHER" id="PTHR11240:SF22">
    <property type="entry name" value="RIBONUCLEASE T2"/>
    <property type="match status" value="1"/>
</dbReference>
<evidence type="ECO:0000256" key="5">
    <source>
        <dbReference type="ARBA" id="ARBA00022490"/>
    </source>
</evidence>
<dbReference type="GO" id="GO:0005576">
    <property type="term" value="C:extracellular region"/>
    <property type="evidence" value="ECO:0007669"/>
    <property type="project" value="TreeGrafter"/>
</dbReference>
<evidence type="ECO:0000256" key="18">
    <source>
        <dbReference type="SAM" id="SignalP"/>
    </source>
</evidence>
<dbReference type="InterPro" id="IPR036430">
    <property type="entry name" value="RNase_T2-like_sf"/>
</dbReference>
<evidence type="ECO:0000256" key="3">
    <source>
        <dbReference type="ARBA" id="ARBA00007469"/>
    </source>
</evidence>
<evidence type="ECO:0000256" key="2">
    <source>
        <dbReference type="ARBA" id="ARBA00004496"/>
    </source>
</evidence>
<comment type="caution">
    <text evidence="20">The sequence shown here is derived from an EMBL/GenBank/DDBJ whole genome shotgun (WGS) entry which is preliminary data.</text>
</comment>
<dbReference type="CDD" id="cd01061">
    <property type="entry name" value="RNase_T2_euk"/>
    <property type="match status" value="1"/>
</dbReference>
<dbReference type="GO" id="GO:0033897">
    <property type="term" value="F:ribonuclease T2 activity"/>
    <property type="evidence" value="ECO:0007669"/>
    <property type="project" value="UniProtKB-EC"/>
</dbReference>
<dbReference type="PANTHER" id="PTHR11240">
    <property type="entry name" value="RIBONUCLEASE T2"/>
    <property type="match status" value="1"/>
</dbReference>
<dbReference type="GO" id="GO:0006401">
    <property type="term" value="P:RNA catabolic process"/>
    <property type="evidence" value="ECO:0007669"/>
    <property type="project" value="TreeGrafter"/>
</dbReference>
<keyword evidence="12" id="KW-0325">Glycoprotein</keyword>
<dbReference type="GO" id="GO:0016787">
    <property type="term" value="F:hydrolase activity"/>
    <property type="evidence" value="ECO:0007669"/>
    <property type="project" value="UniProtKB-KW"/>
</dbReference>
<gene>
    <name evidence="20" type="ORF">DHEL01_v205747</name>
</gene>
<reference evidence="20" key="1">
    <citation type="submission" date="2017-09" db="EMBL/GenBank/DDBJ databases">
        <title>Polyketide synthases of a Diaporthe helianthi virulent isolate.</title>
        <authorList>
            <person name="Baroncelli R."/>
        </authorList>
    </citation>
    <scope>NUCLEOTIDE SEQUENCE [LARGE SCALE GENOMIC DNA]</scope>
    <source>
        <strain evidence="20">7/96</strain>
    </source>
</reference>
<evidence type="ECO:0000256" key="11">
    <source>
        <dbReference type="ARBA" id="ARBA00023157"/>
    </source>
</evidence>
<evidence type="ECO:0000256" key="10">
    <source>
        <dbReference type="ARBA" id="ARBA00022801"/>
    </source>
</evidence>
<keyword evidence="11" id="KW-1015">Disulfide bond</keyword>
<evidence type="ECO:0000256" key="17">
    <source>
        <dbReference type="RuleBase" id="RU004328"/>
    </source>
</evidence>
<dbReference type="InterPro" id="IPR033697">
    <property type="entry name" value="Ribonuclease_T2_eukaryotic"/>
</dbReference>
<dbReference type="GO" id="GO:0003723">
    <property type="term" value="F:RNA binding"/>
    <property type="evidence" value="ECO:0007669"/>
    <property type="project" value="InterPro"/>
</dbReference>
<keyword evidence="10" id="KW-0378">Hydrolase</keyword>
<feature type="domain" description="RNase T2-like C-terminal" evidence="19">
    <location>
        <begin position="294"/>
        <end position="407"/>
    </location>
</feature>
<organism evidence="20 21">
    <name type="scientific">Diaporthe helianthi</name>
    <dbReference type="NCBI Taxonomy" id="158607"/>
    <lineage>
        <taxon>Eukaryota</taxon>
        <taxon>Fungi</taxon>
        <taxon>Dikarya</taxon>
        <taxon>Ascomycota</taxon>
        <taxon>Pezizomycotina</taxon>
        <taxon>Sordariomycetes</taxon>
        <taxon>Sordariomycetidae</taxon>
        <taxon>Diaporthales</taxon>
        <taxon>Diaporthaceae</taxon>
        <taxon>Diaporthe</taxon>
    </lineage>
</organism>
<name>A0A2P5I016_DIAHE</name>
<dbReference type="PROSITE" id="PS00530">
    <property type="entry name" value="RNASE_T2_1"/>
    <property type="match status" value="1"/>
</dbReference>
<dbReference type="InterPro" id="IPR033130">
    <property type="entry name" value="RNase_T2_His_AS_2"/>
</dbReference>
<evidence type="ECO:0000256" key="12">
    <source>
        <dbReference type="ARBA" id="ARBA00023180"/>
    </source>
</evidence>
<feature type="active site" evidence="16">
    <location>
        <position position="144"/>
    </location>
</feature>
<dbReference type="Gene3D" id="3.90.730.10">
    <property type="entry name" value="Ribonuclease T2-like"/>
    <property type="match status" value="1"/>
</dbReference>
<dbReference type="InterPro" id="IPR001568">
    <property type="entry name" value="RNase_T2-like"/>
</dbReference>
<proteinExistence type="inferred from homology"/>
<comment type="function">
    <text evidence="14">Rnase which modulates cell survival under stress conditions. Released from the vacuole to the cytoplasm during stress to promote tRNA and rRNA cleavage and to activate separately a downstream pathway that promotes cell death. Involved in cell size, vacuolar morphology and growth at high temperatures and high salt concentration.</text>
</comment>
<evidence type="ECO:0000259" key="19">
    <source>
        <dbReference type="Pfam" id="PF25488"/>
    </source>
</evidence>